<feature type="non-terminal residue" evidence="2">
    <location>
        <position position="1"/>
    </location>
</feature>
<name>A0A5B0SQ61_9ENTR</name>
<organism evidence="2 3">
    <name type="scientific">Citrobacter portucalensis</name>
    <dbReference type="NCBI Taxonomy" id="1639133"/>
    <lineage>
        <taxon>Bacteria</taxon>
        <taxon>Pseudomonadati</taxon>
        <taxon>Pseudomonadota</taxon>
        <taxon>Gammaproteobacteria</taxon>
        <taxon>Enterobacterales</taxon>
        <taxon>Enterobacteriaceae</taxon>
        <taxon>Citrobacter</taxon>
        <taxon>Citrobacter freundii complex</taxon>
    </lineage>
</organism>
<reference evidence="2 3" key="1">
    <citation type="submission" date="2019-08" db="EMBL/GenBank/DDBJ databases">
        <title>Draft genome sequence of Citrobacter portucalensis strain isolated from green turtle.</title>
        <authorList>
            <person name="Fernandes M.R."/>
            <person name="Sellera F.P."/>
            <person name="Goldeberg D.W."/>
            <person name="Costa D.C."/>
            <person name="Lincopan N."/>
        </authorList>
    </citation>
    <scope>NUCLEOTIDE SEQUENCE [LARGE SCALE GENOMIC DNA]</scope>
    <source>
        <strain evidence="2 3">TV06</strain>
    </source>
</reference>
<dbReference type="AlphaFoldDB" id="A0A5B0SQ61"/>
<feature type="transmembrane region" description="Helical" evidence="1">
    <location>
        <begin position="16"/>
        <end position="34"/>
    </location>
</feature>
<sequence>NESMIPRTEFRRADSLALLTLVVGCCLLRGWLLLLTMNAMDYCNFSFLPELLEVSLVVAVCGVVFGGLLDYLALRKTLLALCCIFMI</sequence>
<keyword evidence="1" id="KW-1133">Transmembrane helix</keyword>
<comment type="caution">
    <text evidence="2">The sequence shown here is derived from an EMBL/GenBank/DDBJ whole genome shotgun (WGS) entry which is preliminary data.</text>
</comment>
<dbReference type="EMBL" id="VTZD01000099">
    <property type="protein sequence ID" value="KAA1139972.1"/>
    <property type="molecule type" value="Genomic_DNA"/>
</dbReference>
<gene>
    <name evidence="2" type="primary">ampG</name>
    <name evidence="2" type="ORF">D3H66_25970</name>
</gene>
<evidence type="ECO:0000313" key="3">
    <source>
        <dbReference type="Proteomes" id="UP000323297"/>
    </source>
</evidence>
<keyword evidence="1" id="KW-0472">Membrane</keyword>
<evidence type="ECO:0000256" key="1">
    <source>
        <dbReference type="SAM" id="Phobius"/>
    </source>
</evidence>
<evidence type="ECO:0000313" key="2">
    <source>
        <dbReference type="EMBL" id="KAA1139972.1"/>
    </source>
</evidence>
<protein>
    <submittedName>
        <fullName evidence="2">Muropeptide MFS transporter AmpG</fullName>
    </submittedName>
</protein>
<accession>A0A5B0SQ61</accession>
<dbReference type="Proteomes" id="UP000323297">
    <property type="component" value="Unassembled WGS sequence"/>
</dbReference>
<keyword evidence="1" id="KW-0812">Transmembrane</keyword>
<feature type="transmembrane region" description="Helical" evidence="1">
    <location>
        <begin position="54"/>
        <end position="74"/>
    </location>
</feature>
<proteinExistence type="predicted"/>